<evidence type="ECO:0000313" key="2">
    <source>
        <dbReference type="Proteomes" id="UP000297299"/>
    </source>
</evidence>
<proteinExistence type="predicted"/>
<keyword evidence="2" id="KW-1185">Reference proteome</keyword>
<reference evidence="1 2" key="1">
    <citation type="submission" date="2017-11" db="EMBL/GenBank/DDBJ databases">
        <title>Comparative genomics of Botrytis spp.</title>
        <authorList>
            <person name="Valero-Jimenez C.A."/>
            <person name="Tapia P."/>
            <person name="Veloso J."/>
            <person name="Silva-Moreno E."/>
            <person name="Staats M."/>
            <person name="Valdes J.H."/>
            <person name="Van Kan J.A.L."/>
        </authorList>
    </citation>
    <scope>NUCLEOTIDE SEQUENCE [LARGE SCALE GENOMIC DNA]</scope>
    <source>
        <strain evidence="1 2">MUCL2830</strain>
    </source>
</reference>
<protein>
    <submittedName>
        <fullName evidence="1">Uncharacterized protein</fullName>
    </submittedName>
</protein>
<dbReference type="EMBL" id="PHWZ01000320">
    <property type="protein sequence ID" value="TEY46153.1"/>
    <property type="molecule type" value="Genomic_DNA"/>
</dbReference>
<dbReference type="Proteomes" id="UP000297299">
    <property type="component" value="Unassembled WGS sequence"/>
</dbReference>
<dbReference type="AlphaFoldDB" id="A0A4Y8CWC9"/>
<dbReference type="OrthoDB" id="3547467at2759"/>
<comment type="caution">
    <text evidence="1">The sequence shown here is derived from an EMBL/GenBank/DDBJ whole genome shotgun (WGS) entry which is preliminary data.</text>
</comment>
<evidence type="ECO:0000313" key="1">
    <source>
        <dbReference type="EMBL" id="TEY46153.1"/>
    </source>
</evidence>
<name>A0A4Y8CWC9_9HELO</name>
<gene>
    <name evidence="1" type="ORF">BOTCAL_0321g00010</name>
</gene>
<organism evidence="1 2">
    <name type="scientific">Botryotinia calthae</name>
    <dbReference type="NCBI Taxonomy" id="38488"/>
    <lineage>
        <taxon>Eukaryota</taxon>
        <taxon>Fungi</taxon>
        <taxon>Dikarya</taxon>
        <taxon>Ascomycota</taxon>
        <taxon>Pezizomycotina</taxon>
        <taxon>Leotiomycetes</taxon>
        <taxon>Helotiales</taxon>
        <taxon>Sclerotiniaceae</taxon>
        <taxon>Botryotinia</taxon>
    </lineage>
</organism>
<accession>A0A4Y8CWC9</accession>
<sequence length="206" mass="23837">MSMELRTRARIDQRLGEAAPYNRGSISIPSEVLRLKHPVYARNSIDVWREPMFCNGRIPFTITLIYRAFTSYRVEFGDVGWEFKSVDDTTIIEATILGFWNSEPVILIPNHEPLVNTYYIITIGRDVWAIKYEYDDVIQEGSAYSVDGKSGIATRKEGRILPTVSMIRDRFAQLAMRMSQRRKPGLRILWSKNQLPPKSLHLEKNI</sequence>